<evidence type="ECO:0000313" key="12">
    <source>
        <dbReference type="EMBL" id="MBC5686764.1"/>
    </source>
</evidence>
<dbReference type="EMBL" id="JACOPG010000003">
    <property type="protein sequence ID" value="MBC5686764.1"/>
    <property type="molecule type" value="Genomic_DNA"/>
</dbReference>
<proteinExistence type="inferred from homology"/>
<comment type="subcellular location">
    <subcellularLocation>
        <location evidence="1 10">Cell membrane</location>
        <topology evidence="1 10">Multi-pass membrane protein</topology>
    </subcellularLocation>
</comment>
<gene>
    <name evidence="12" type="ORF">H8R94_09155</name>
</gene>
<evidence type="ECO:0000259" key="11">
    <source>
        <dbReference type="PROSITE" id="PS50928"/>
    </source>
</evidence>
<evidence type="ECO:0000256" key="9">
    <source>
        <dbReference type="ARBA" id="ARBA00024202"/>
    </source>
</evidence>
<keyword evidence="5" id="KW-0571">Peptide transport</keyword>
<evidence type="ECO:0000313" key="13">
    <source>
        <dbReference type="Proteomes" id="UP000643810"/>
    </source>
</evidence>
<feature type="transmembrane region" description="Helical" evidence="10">
    <location>
        <begin position="129"/>
        <end position="154"/>
    </location>
</feature>
<reference evidence="12 13" key="1">
    <citation type="submission" date="2020-08" db="EMBL/GenBank/DDBJ databases">
        <title>Genome public.</title>
        <authorList>
            <person name="Liu C."/>
            <person name="Sun Q."/>
        </authorList>
    </citation>
    <scope>NUCLEOTIDE SEQUENCE [LARGE SCALE GENOMIC DNA]</scope>
    <source>
        <strain evidence="12 13">NSJ-9</strain>
    </source>
</reference>
<keyword evidence="8 10" id="KW-0472">Membrane</keyword>
<feature type="transmembrane region" description="Helical" evidence="10">
    <location>
        <begin position="315"/>
        <end position="335"/>
    </location>
</feature>
<evidence type="ECO:0000256" key="8">
    <source>
        <dbReference type="ARBA" id="ARBA00023136"/>
    </source>
</evidence>
<keyword evidence="2 10" id="KW-0813">Transport</keyword>
<keyword evidence="4 10" id="KW-0812">Transmembrane</keyword>
<keyword evidence="6" id="KW-0653">Protein transport</keyword>
<dbReference type="InterPro" id="IPR035906">
    <property type="entry name" value="MetI-like_sf"/>
</dbReference>
<dbReference type="Gene3D" id="1.10.3720.10">
    <property type="entry name" value="MetI-like"/>
    <property type="match status" value="1"/>
</dbReference>
<evidence type="ECO:0000256" key="5">
    <source>
        <dbReference type="ARBA" id="ARBA00022856"/>
    </source>
</evidence>
<evidence type="ECO:0000256" key="4">
    <source>
        <dbReference type="ARBA" id="ARBA00022692"/>
    </source>
</evidence>
<dbReference type="InterPro" id="IPR025966">
    <property type="entry name" value="OppC_N"/>
</dbReference>
<evidence type="ECO:0000256" key="6">
    <source>
        <dbReference type="ARBA" id="ARBA00022927"/>
    </source>
</evidence>
<evidence type="ECO:0000256" key="3">
    <source>
        <dbReference type="ARBA" id="ARBA00022475"/>
    </source>
</evidence>
<dbReference type="CDD" id="cd06261">
    <property type="entry name" value="TM_PBP2"/>
    <property type="match status" value="1"/>
</dbReference>
<evidence type="ECO:0000256" key="2">
    <source>
        <dbReference type="ARBA" id="ARBA00022448"/>
    </source>
</evidence>
<organism evidence="12 13">
    <name type="scientific">Roseburia lenta</name>
    <dbReference type="NCBI Taxonomy" id="2763061"/>
    <lineage>
        <taxon>Bacteria</taxon>
        <taxon>Bacillati</taxon>
        <taxon>Bacillota</taxon>
        <taxon>Clostridia</taxon>
        <taxon>Lachnospirales</taxon>
        <taxon>Lachnospiraceae</taxon>
        <taxon>Roseburia</taxon>
    </lineage>
</organism>
<dbReference type="SUPFAM" id="SSF161098">
    <property type="entry name" value="MetI-like"/>
    <property type="match status" value="1"/>
</dbReference>
<keyword evidence="13" id="KW-1185">Reference proteome</keyword>
<evidence type="ECO:0000256" key="7">
    <source>
        <dbReference type="ARBA" id="ARBA00022989"/>
    </source>
</evidence>
<dbReference type="InterPro" id="IPR050366">
    <property type="entry name" value="BP-dependent_transpt_permease"/>
</dbReference>
<feature type="transmembrane region" description="Helical" evidence="10">
    <location>
        <begin position="50"/>
        <end position="72"/>
    </location>
</feature>
<dbReference type="PANTHER" id="PTHR43386:SF24">
    <property type="entry name" value="OLIGOPEPTIDE TRANSPORT SYSTEM PERMEASE PROTEIN AMID"/>
    <property type="match status" value="1"/>
</dbReference>
<keyword evidence="3" id="KW-1003">Cell membrane</keyword>
<comment type="similarity">
    <text evidence="9">Belongs to the binding-protein-dependent transport system permease family. OppBC subfamily.</text>
</comment>
<feature type="transmembrane region" description="Helical" evidence="10">
    <location>
        <begin position="166"/>
        <end position="186"/>
    </location>
</feature>
<dbReference type="Proteomes" id="UP000643810">
    <property type="component" value="Unassembled WGS sequence"/>
</dbReference>
<sequence>MKKNPLSFQLDLNPDDFLPASEEEKQSQVIMRESVSFWKDGFRRLRKNKVAMVSIVVIILVMIFSFIVPSFYPYTYDEQIKGANNLAPFTYSADEQARIDAGESVFPHVFGTDKMGRDYAIRVMMGSRISLLVGLIATAIILVIGSIYGSIAAFFGGWVDLIMMRIVDIIYTVPDVLLIVLLSFALKDPLNNLANAPGFKWVQTVGTNLISIFIVFALLYWVGMARMVRSQILMLKESEYVTAARALGVSNGKIIKNHLLTNCIGTLIVTTTLQIPSSIFTESFLSFLGMGVAVPLPSLGSLASDAINGIGTYPYLLFIPAVAISLIILSFNLLGDGLRDAFDPKLKN</sequence>
<dbReference type="InterPro" id="IPR000515">
    <property type="entry name" value="MetI-like"/>
</dbReference>
<dbReference type="Pfam" id="PF12911">
    <property type="entry name" value="OppC_N"/>
    <property type="match status" value="1"/>
</dbReference>
<dbReference type="PROSITE" id="PS50928">
    <property type="entry name" value="ABC_TM1"/>
    <property type="match status" value="1"/>
</dbReference>
<keyword evidence="7 10" id="KW-1133">Transmembrane helix</keyword>
<dbReference type="Pfam" id="PF00528">
    <property type="entry name" value="BPD_transp_1"/>
    <property type="match status" value="1"/>
</dbReference>
<dbReference type="RefSeq" id="WP_118535331.1">
    <property type="nucleotide sequence ID" value="NZ_JACOPG010000003.1"/>
</dbReference>
<evidence type="ECO:0000256" key="1">
    <source>
        <dbReference type="ARBA" id="ARBA00004651"/>
    </source>
</evidence>
<feature type="domain" description="ABC transmembrane type-1" evidence="11">
    <location>
        <begin position="127"/>
        <end position="335"/>
    </location>
</feature>
<dbReference type="PANTHER" id="PTHR43386">
    <property type="entry name" value="OLIGOPEPTIDE TRANSPORT SYSTEM PERMEASE PROTEIN APPC"/>
    <property type="match status" value="1"/>
</dbReference>
<protein>
    <submittedName>
        <fullName evidence="12">ABC transporter permease</fullName>
    </submittedName>
</protein>
<comment type="caution">
    <text evidence="12">The sequence shown here is derived from an EMBL/GenBank/DDBJ whole genome shotgun (WGS) entry which is preliminary data.</text>
</comment>
<feature type="transmembrane region" description="Helical" evidence="10">
    <location>
        <begin position="206"/>
        <end position="228"/>
    </location>
</feature>
<name>A0ABR7GH28_9FIRM</name>
<evidence type="ECO:0000256" key="10">
    <source>
        <dbReference type="RuleBase" id="RU363032"/>
    </source>
</evidence>
<accession>A0ABR7GH28</accession>